<dbReference type="AlphaFoldDB" id="A0A841K9K3"/>
<dbReference type="SUPFAM" id="SSF160246">
    <property type="entry name" value="EspE N-terminal domain-like"/>
    <property type="match status" value="1"/>
</dbReference>
<gene>
    <name evidence="1" type="ORF">HNQ77_005232</name>
</gene>
<dbReference type="InterPro" id="IPR037257">
    <property type="entry name" value="T2SS_E_N_sf"/>
</dbReference>
<reference evidence="1 2" key="1">
    <citation type="submission" date="2020-08" db="EMBL/GenBank/DDBJ databases">
        <title>Genomic Encyclopedia of Type Strains, Phase IV (KMG-IV): sequencing the most valuable type-strain genomes for metagenomic binning, comparative biology and taxonomic classification.</title>
        <authorList>
            <person name="Goeker M."/>
        </authorList>
    </citation>
    <scope>NUCLEOTIDE SEQUENCE [LARGE SCALE GENOMIC DNA]</scope>
    <source>
        <strain evidence="1 2">DSM 103733</strain>
    </source>
</reference>
<name>A0A841K9K3_9BACT</name>
<organism evidence="1 2">
    <name type="scientific">Silvibacterium bohemicum</name>
    <dbReference type="NCBI Taxonomy" id="1577686"/>
    <lineage>
        <taxon>Bacteria</taxon>
        <taxon>Pseudomonadati</taxon>
        <taxon>Acidobacteriota</taxon>
        <taxon>Terriglobia</taxon>
        <taxon>Terriglobales</taxon>
        <taxon>Acidobacteriaceae</taxon>
        <taxon>Silvibacterium</taxon>
    </lineage>
</organism>
<dbReference type="OrthoDB" id="118270at2"/>
<accession>A0A841K9K3</accession>
<evidence type="ECO:0000313" key="1">
    <source>
        <dbReference type="EMBL" id="MBB6147238.1"/>
    </source>
</evidence>
<dbReference type="Proteomes" id="UP000538666">
    <property type="component" value="Unassembled WGS sequence"/>
</dbReference>
<dbReference type="RefSeq" id="WP_082125597.1">
    <property type="nucleotide sequence ID" value="NZ_JACHEK010000013.1"/>
</dbReference>
<sequence length="329" mass="36283">MPLLGGYWSGRNYDGNDGRDGASFAPRSAAVPRLSPERRPAPLFPECANLACAGGRLRLWRNRRTPVIEGGWVCSPACALDRMRAAVRREFQGHAGITSHTHRVPLGLMLLRQGWIDHAQLKRALHAQREGDPQRIGEWLMQHCGLSEQHVTQALSLQWNCPVFSGEPDPRLFENSPIPRILLEAFGVIPLRFSTSGALYLAGEDRVDHVLSLAVERMTGQTVEAGLLSGSDFCRQRERMLVANFSRIRLMEAASADALAAALAGLVEKLQPVECRLVRVHQFLWLKMWRPASHGPSHAPVAGIRSSNLLRRSASEDVVCSLVPFAAAS</sequence>
<evidence type="ECO:0000313" key="2">
    <source>
        <dbReference type="Proteomes" id="UP000538666"/>
    </source>
</evidence>
<evidence type="ECO:0008006" key="3">
    <source>
        <dbReference type="Google" id="ProtNLM"/>
    </source>
</evidence>
<dbReference type="EMBL" id="JACHEK010000013">
    <property type="protein sequence ID" value="MBB6147238.1"/>
    <property type="molecule type" value="Genomic_DNA"/>
</dbReference>
<protein>
    <recommendedName>
        <fullName evidence="3">Type II secretion system protein GspE N-terminal domain-containing protein</fullName>
    </recommendedName>
</protein>
<proteinExistence type="predicted"/>
<keyword evidence="2" id="KW-1185">Reference proteome</keyword>
<comment type="caution">
    <text evidence="1">The sequence shown here is derived from an EMBL/GenBank/DDBJ whole genome shotgun (WGS) entry which is preliminary data.</text>
</comment>